<keyword evidence="10" id="KW-0670">Pyruvate</keyword>
<comment type="function">
    <text evidence="12">Catalyzes the formation of phosphatidylethanolamine (PtdEtn) from phosphatidylserine (PtdSer). Plays a central role in phospholipid metabolism and in the interorganelle trafficking of phosphatidylserine. May be involved in lipid droplet biogenesis at the endoplasmic reticulum membrane.</text>
</comment>
<dbReference type="EC" id="4.1.1.65" evidence="3"/>
<comment type="pathway">
    <text evidence="2">Lipid metabolism.</text>
</comment>
<evidence type="ECO:0000256" key="11">
    <source>
        <dbReference type="ARBA" id="ARBA00024326"/>
    </source>
</evidence>
<organism evidence="15">
    <name type="scientific">Rodentolepis nana</name>
    <name type="common">Dwarf tapeworm</name>
    <name type="synonym">Hymenolepis nana</name>
    <dbReference type="NCBI Taxonomy" id="102285"/>
    <lineage>
        <taxon>Eukaryota</taxon>
        <taxon>Metazoa</taxon>
        <taxon>Spiralia</taxon>
        <taxon>Lophotrochozoa</taxon>
        <taxon>Platyhelminthes</taxon>
        <taxon>Cestoda</taxon>
        <taxon>Eucestoda</taxon>
        <taxon>Cyclophyllidea</taxon>
        <taxon>Hymenolepididae</taxon>
        <taxon>Rodentolepis</taxon>
    </lineage>
</organism>
<keyword evidence="9" id="KW-1208">Phospholipid metabolism</keyword>
<reference evidence="13 14" key="2">
    <citation type="submission" date="2018-11" db="EMBL/GenBank/DDBJ databases">
        <authorList>
            <consortium name="Pathogen Informatics"/>
        </authorList>
    </citation>
    <scope>NUCLEOTIDE SEQUENCE [LARGE SCALE GENOMIC DNA]</scope>
</reference>
<evidence type="ECO:0000313" key="15">
    <source>
        <dbReference type="WBParaSite" id="HNAJ_0000342601-mRNA-1"/>
    </source>
</evidence>
<dbReference type="GO" id="GO:0005739">
    <property type="term" value="C:mitochondrion"/>
    <property type="evidence" value="ECO:0007669"/>
    <property type="project" value="TreeGrafter"/>
</dbReference>
<evidence type="ECO:0000256" key="3">
    <source>
        <dbReference type="ARBA" id="ARBA00012243"/>
    </source>
</evidence>
<dbReference type="UniPathway" id="UPA00558"/>
<evidence type="ECO:0000256" key="12">
    <source>
        <dbReference type="ARBA" id="ARBA00045136"/>
    </source>
</evidence>
<dbReference type="OrthoDB" id="4330at2759"/>
<keyword evidence="5" id="KW-0210">Decarboxylase</keyword>
<dbReference type="Proteomes" id="UP000278807">
    <property type="component" value="Unassembled WGS sequence"/>
</dbReference>
<evidence type="ECO:0000256" key="9">
    <source>
        <dbReference type="ARBA" id="ARBA00023264"/>
    </source>
</evidence>
<comment type="cofactor">
    <cofactor evidence="1">
        <name>pyruvate</name>
        <dbReference type="ChEBI" id="CHEBI:15361"/>
    </cofactor>
</comment>
<keyword evidence="6" id="KW-0443">Lipid metabolism</keyword>
<keyword evidence="7" id="KW-0594">Phospholipid biosynthesis</keyword>
<name>A0A0R3T8N8_RODNA</name>
<dbReference type="PANTHER" id="PTHR10067:SF6">
    <property type="entry name" value="PHOSPHATIDYLSERINE DECARBOXYLASE PROENZYME, MITOCHONDRIAL"/>
    <property type="match status" value="1"/>
</dbReference>
<proteinExistence type="predicted"/>
<evidence type="ECO:0000256" key="10">
    <source>
        <dbReference type="ARBA" id="ARBA00023317"/>
    </source>
</evidence>
<accession>A0A0R3T8N8</accession>
<dbReference type="STRING" id="102285.A0A0R3T8N8"/>
<dbReference type="GO" id="GO:0004609">
    <property type="term" value="F:phosphatidylserine decarboxylase activity"/>
    <property type="evidence" value="ECO:0007669"/>
    <property type="project" value="UniProtKB-EC"/>
</dbReference>
<keyword evidence="8" id="KW-0456">Lyase</keyword>
<dbReference type="InterPro" id="IPR033177">
    <property type="entry name" value="PSD-B"/>
</dbReference>
<dbReference type="WBParaSite" id="HNAJ_0000342601-mRNA-1">
    <property type="protein sequence ID" value="HNAJ_0000342601-mRNA-1"/>
    <property type="gene ID" value="HNAJ_0000342601"/>
</dbReference>
<dbReference type="GO" id="GO:0006646">
    <property type="term" value="P:phosphatidylethanolamine biosynthetic process"/>
    <property type="evidence" value="ECO:0007669"/>
    <property type="project" value="UniProtKB-UniPathway"/>
</dbReference>
<protein>
    <recommendedName>
        <fullName evidence="3">phosphatidylserine decarboxylase</fullName>
        <ecNumber evidence="3">4.1.1.65</ecNumber>
    </recommendedName>
</protein>
<keyword evidence="4" id="KW-0444">Lipid biosynthesis</keyword>
<evidence type="ECO:0000256" key="4">
    <source>
        <dbReference type="ARBA" id="ARBA00022516"/>
    </source>
</evidence>
<evidence type="ECO:0000256" key="2">
    <source>
        <dbReference type="ARBA" id="ARBA00005189"/>
    </source>
</evidence>
<evidence type="ECO:0000256" key="7">
    <source>
        <dbReference type="ARBA" id="ARBA00023209"/>
    </source>
</evidence>
<dbReference type="AlphaFoldDB" id="A0A0R3T8N8"/>
<dbReference type="NCBIfam" id="TIGR00163">
    <property type="entry name" value="PS_decarb"/>
    <property type="match status" value="1"/>
</dbReference>
<evidence type="ECO:0000256" key="8">
    <source>
        <dbReference type="ARBA" id="ARBA00023239"/>
    </source>
</evidence>
<dbReference type="PANTHER" id="PTHR10067">
    <property type="entry name" value="PHOSPHATIDYLSERINE DECARBOXYLASE"/>
    <property type="match status" value="1"/>
</dbReference>
<reference evidence="15" key="1">
    <citation type="submission" date="2017-02" db="UniProtKB">
        <authorList>
            <consortium name="WormBaseParasite"/>
        </authorList>
    </citation>
    <scope>IDENTIFICATION</scope>
</reference>
<evidence type="ECO:0000313" key="13">
    <source>
        <dbReference type="EMBL" id="VDN99284.1"/>
    </source>
</evidence>
<dbReference type="EMBL" id="UZAE01002002">
    <property type="protein sequence ID" value="VDN99284.1"/>
    <property type="molecule type" value="Genomic_DNA"/>
</dbReference>
<dbReference type="InterPro" id="IPR003817">
    <property type="entry name" value="PS_Dcarbxylase"/>
</dbReference>
<evidence type="ECO:0000256" key="1">
    <source>
        <dbReference type="ARBA" id="ARBA00001928"/>
    </source>
</evidence>
<sequence>MFRRPIFFLSKHLSRPKLRSASSVPSKAPYALKNLPHIFQPKILAGATVITGSYFFYLWYFDYEKFPSSYLKNFEAVIYRRLPSNAFSHFIGTVSDINIPPFLRRFVFGIYVSLAHCNMEEAKEPNVAIYSTLGELFSRELAPGIRTVDKSAMLNCPCDGTVVYAGPVDGDQQPLLAQVKGKTYSVEEFLGPLLPEKHLRPKAEGSNSRLYQCVIYLCPGDYHRFHSPTDWIVKVRRHFTGKLLSVRPSFVQKIPGVFTLNERVVYLGEWRYGFMSLTAVGAAGVGSVVASGSLDPSLNTNPRSLEPQRALEPGLHFDEVFIPTAVEKLTSGAPVGYFKMGSTIVLVFEGPDSGFEWTVKSGDKVKFGQALMRKERN</sequence>
<dbReference type="Pfam" id="PF02666">
    <property type="entry name" value="PS_Dcarbxylase"/>
    <property type="match status" value="1"/>
</dbReference>
<evidence type="ECO:0000313" key="14">
    <source>
        <dbReference type="Proteomes" id="UP000278807"/>
    </source>
</evidence>
<evidence type="ECO:0000256" key="6">
    <source>
        <dbReference type="ARBA" id="ARBA00023098"/>
    </source>
</evidence>
<gene>
    <name evidence="13" type="ORF">HNAJ_LOCUS3425</name>
</gene>
<comment type="pathway">
    <text evidence="11">Phospholipid metabolism; phosphatidylethanolamine biosynthesis.</text>
</comment>
<evidence type="ECO:0000256" key="5">
    <source>
        <dbReference type="ARBA" id="ARBA00022793"/>
    </source>
</evidence>
<keyword evidence="14" id="KW-1185">Reference proteome</keyword>